<dbReference type="Ensembl" id="ENSFALT00000005619.2">
    <property type="protein sequence ID" value="ENSFALP00000005592.2"/>
    <property type="gene ID" value="ENSFALG00000005364.2"/>
</dbReference>
<reference evidence="3" key="3">
    <citation type="submission" date="2025-09" db="UniProtKB">
        <authorList>
            <consortium name="Ensembl"/>
        </authorList>
    </citation>
    <scope>IDENTIFICATION</scope>
</reference>
<dbReference type="InterPro" id="IPR028054">
    <property type="entry name" value="DUF4481"/>
</dbReference>
<dbReference type="PANTHER" id="PTHR31193">
    <property type="entry name" value="TRANSMEMBRANE PROTEIN C9ORF91"/>
    <property type="match status" value="1"/>
</dbReference>
<proteinExistence type="predicted"/>
<evidence type="ECO:0000313" key="3">
    <source>
        <dbReference type="Ensembl" id="ENSFALP00000005592.2"/>
    </source>
</evidence>
<dbReference type="PANTHER" id="PTHR31193:SF1">
    <property type="entry name" value="TRANSMEMBRANE PROTEIN 268"/>
    <property type="match status" value="1"/>
</dbReference>
<feature type="transmembrane region" description="Helical" evidence="2">
    <location>
        <begin position="167"/>
        <end position="188"/>
    </location>
</feature>
<dbReference type="eggNOG" id="ENOG502R635">
    <property type="taxonomic scope" value="Eukaryota"/>
</dbReference>
<dbReference type="HOGENOM" id="CLU_067585_1_0_1"/>
<gene>
    <name evidence="3" type="primary">TMEM268</name>
</gene>
<keyword evidence="2" id="KW-0472">Membrane</keyword>
<accession>U3JS38</accession>
<name>U3JS38_FICAL</name>
<evidence type="ECO:0000313" key="4">
    <source>
        <dbReference type="Proteomes" id="UP000016665"/>
    </source>
</evidence>
<dbReference type="STRING" id="59894.ENSFALP00000005592"/>
<dbReference type="Pfam" id="PF14800">
    <property type="entry name" value="DUF4481"/>
    <property type="match status" value="1"/>
</dbReference>
<sequence>MFLGFPPSLQFVSFQGISGCFQSSLAVAEDGSGSVSNTPGGVCVLSPPFARCCRLWGDPPSAVLMVLWALADPSQGQVLLVLSMDNTCPSSSFDMDLCAQKLQALGLQVPVAPWRRLIQEGLLRPEVRRFLFYSSRGFQIAMAAVFYISLWTNLYSTLQLCSLGHSWGAGVLVTLVALALTVLVILLLDQHQRKLNVNTDVRLAAVNEIFIKHSIILGITDVLDGPHNILQAGFRQRLNKLCVALDVAVQPELGMEEQAPCEESPLLSSRVTLNKGPVTCNELLPLIPEGPPEAVARQLLVIFSGCYVRLLATGRLPGAGRLRPAAGDGPAPWGRAGLSPGARRRSLPVPAHPEHPGAGAGGRPDAPVELSPPAGAERMQLLVSGNGARIKPLTLESSVWVHGPRGQNRPRPAWGSCVSKLCVTSHPHTATAQASPSLGVAAGA</sequence>
<keyword evidence="2" id="KW-0812">Transmembrane</keyword>
<dbReference type="Proteomes" id="UP000016665">
    <property type="component" value="Chromosome 17"/>
</dbReference>
<dbReference type="AlphaFoldDB" id="U3JS38"/>
<evidence type="ECO:0000256" key="2">
    <source>
        <dbReference type="SAM" id="Phobius"/>
    </source>
</evidence>
<reference evidence="3" key="2">
    <citation type="submission" date="2025-08" db="UniProtKB">
        <authorList>
            <consortium name="Ensembl"/>
        </authorList>
    </citation>
    <scope>IDENTIFICATION</scope>
</reference>
<feature type="region of interest" description="Disordered" evidence="1">
    <location>
        <begin position="321"/>
        <end position="372"/>
    </location>
</feature>
<reference evidence="3 4" key="1">
    <citation type="journal article" date="2012" name="Nature">
        <title>The genomic landscape of species divergence in Ficedula flycatchers.</title>
        <authorList>
            <person name="Ellegren H."/>
            <person name="Smeds L."/>
            <person name="Burri R."/>
            <person name="Olason P.I."/>
            <person name="Backstrom N."/>
            <person name="Kawakami T."/>
            <person name="Kunstner A."/>
            <person name="Makinen H."/>
            <person name="Nadachowska-Brzyska K."/>
            <person name="Qvarnstrom A."/>
            <person name="Uebbing S."/>
            <person name="Wolf J.B."/>
        </authorList>
    </citation>
    <scope>NUCLEOTIDE SEQUENCE [LARGE SCALE GENOMIC DNA]</scope>
</reference>
<organism evidence="3 4">
    <name type="scientific">Ficedula albicollis</name>
    <name type="common">Collared flycatcher</name>
    <name type="synonym">Muscicapa albicollis</name>
    <dbReference type="NCBI Taxonomy" id="59894"/>
    <lineage>
        <taxon>Eukaryota</taxon>
        <taxon>Metazoa</taxon>
        <taxon>Chordata</taxon>
        <taxon>Craniata</taxon>
        <taxon>Vertebrata</taxon>
        <taxon>Euteleostomi</taxon>
        <taxon>Archelosauria</taxon>
        <taxon>Archosauria</taxon>
        <taxon>Dinosauria</taxon>
        <taxon>Saurischia</taxon>
        <taxon>Theropoda</taxon>
        <taxon>Coelurosauria</taxon>
        <taxon>Aves</taxon>
        <taxon>Neognathae</taxon>
        <taxon>Neoaves</taxon>
        <taxon>Telluraves</taxon>
        <taxon>Australaves</taxon>
        <taxon>Passeriformes</taxon>
        <taxon>Muscicapidae</taxon>
        <taxon>Ficedula</taxon>
    </lineage>
</organism>
<feature type="transmembrane region" description="Helical" evidence="2">
    <location>
        <begin position="137"/>
        <end position="155"/>
    </location>
</feature>
<keyword evidence="4" id="KW-1185">Reference proteome</keyword>
<dbReference type="GeneTree" id="ENSGT00390000011559"/>
<evidence type="ECO:0000256" key="1">
    <source>
        <dbReference type="SAM" id="MobiDB-lite"/>
    </source>
</evidence>
<protein>
    <submittedName>
        <fullName evidence="3">Transmembrane protein 268</fullName>
    </submittedName>
</protein>
<keyword evidence="2" id="KW-1133">Transmembrane helix</keyword>